<protein>
    <submittedName>
        <fullName evidence="2">Uncharacterized protein</fullName>
    </submittedName>
</protein>
<organism evidence="2">
    <name type="scientific">marine metagenome</name>
    <dbReference type="NCBI Taxonomy" id="408172"/>
    <lineage>
        <taxon>unclassified sequences</taxon>
        <taxon>metagenomes</taxon>
        <taxon>ecological metagenomes</taxon>
    </lineage>
</organism>
<evidence type="ECO:0000313" key="2">
    <source>
        <dbReference type="EMBL" id="SVA66524.1"/>
    </source>
</evidence>
<keyword evidence="1" id="KW-1133">Transmembrane helix</keyword>
<accession>A0A381XP27</accession>
<keyword evidence="1" id="KW-0472">Membrane</keyword>
<sequence length="51" mass="5376">MKNIIITQALLWGAAIISSALVIPSKSVWLLLTVLAVISLGSLKKGITSLE</sequence>
<gene>
    <name evidence="2" type="ORF">METZ01_LOCUS119378</name>
</gene>
<proteinExistence type="predicted"/>
<evidence type="ECO:0000256" key="1">
    <source>
        <dbReference type="SAM" id="Phobius"/>
    </source>
</evidence>
<keyword evidence="1" id="KW-0812">Transmembrane</keyword>
<feature type="transmembrane region" description="Helical" evidence="1">
    <location>
        <begin position="29"/>
        <end position="47"/>
    </location>
</feature>
<dbReference type="AlphaFoldDB" id="A0A381XP27"/>
<reference evidence="2" key="1">
    <citation type="submission" date="2018-05" db="EMBL/GenBank/DDBJ databases">
        <authorList>
            <person name="Lanie J.A."/>
            <person name="Ng W.-L."/>
            <person name="Kazmierczak K.M."/>
            <person name="Andrzejewski T.M."/>
            <person name="Davidsen T.M."/>
            <person name="Wayne K.J."/>
            <person name="Tettelin H."/>
            <person name="Glass J.I."/>
            <person name="Rusch D."/>
            <person name="Podicherti R."/>
            <person name="Tsui H.-C.T."/>
            <person name="Winkler M.E."/>
        </authorList>
    </citation>
    <scope>NUCLEOTIDE SEQUENCE</scope>
</reference>
<name>A0A381XP27_9ZZZZ</name>
<dbReference type="EMBL" id="UINC01015876">
    <property type="protein sequence ID" value="SVA66524.1"/>
    <property type="molecule type" value="Genomic_DNA"/>
</dbReference>